<dbReference type="InterPro" id="IPR050744">
    <property type="entry name" value="AI-2_Isomerase_LsrG"/>
</dbReference>
<evidence type="ECO:0000313" key="2">
    <source>
        <dbReference type="Proteomes" id="UP000188604"/>
    </source>
</evidence>
<proteinExistence type="predicted"/>
<dbReference type="SUPFAM" id="SSF54909">
    <property type="entry name" value="Dimeric alpha+beta barrel"/>
    <property type="match status" value="1"/>
</dbReference>
<gene>
    <name evidence="1" type="ORF">A0U93_11790</name>
</gene>
<reference evidence="1 2" key="1">
    <citation type="submission" date="2016-03" db="EMBL/GenBank/DDBJ databases">
        <title>Acetic acid bacteria sequencing.</title>
        <authorList>
            <person name="Brandt J."/>
            <person name="Jakob F."/>
            <person name="Vogel R.F."/>
        </authorList>
    </citation>
    <scope>NUCLEOTIDE SEQUENCE [LARGE SCALE GENOMIC DNA]</scope>
    <source>
        <strain evidence="1 2">NBRC 101099</strain>
    </source>
</reference>
<dbReference type="EMBL" id="CP014691">
    <property type="protein sequence ID" value="AQS88502.1"/>
    <property type="molecule type" value="Genomic_DNA"/>
</dbReference>
<sequence>MATPRCTLTATLHARPEKREELQALLETFIDKSRSEPGCLEYHLQVSSDDPLVFMFYENWVERGDLDRHMALDYQQAWFKRQPELLAKPAEMRFFDMVSQYDR</sequence>
<accession>A0A1U9KRW7</accession>
<dbReference type="GO" id="GO:0004497">
    <property type="term" value="F:monooxygenase activity"/>
    <property type="evidence" value="ECO:0007669"/>
    <property type="project" value="UniProtKB-KW"/>
</dbReference>
<keyword evidence="1" id="KW-0560">Oxidoreductase</keyword>
<dbReference type="STRING" id="320497.A0U93_11790"/>
<keyword evidence="2" id="KW-1185">Reference proteome</keyword>
<dbReference type="Proteomes" id="UP000188604">
    <property type="component" value="Chromosome"/>
</dbReference>
<dbReference type="KEGG" id="nch:A0U93_11790"/>
<dbReference type="PANTHER" id="PTHR33336">
    <property type="entry name" value="QUINOL MONOOXYGENASE YGIN-RELATED"/>
    <property type="match status" value="1"/>
</dbReference>
<dbReference type="InterPro" id="IPR011008">
    <property type="entry name" value="Dimeric_a/b-barrel"/>
</dbReference>
<name>A0A1U9KRW7_9PROT</name>
<dbReference type="RefSeq" id="WP_077807535.1">
    <property type="nucleotide sequence ID" value="NZ_BJXS01000006.1"/>
</dbReference>
<organism evidence="1 2">
    <name type="scientific">Neoasaia chiangmaiensis</name>
    <dbReference type="NCBI Taxonomy" id="320497"/>
    <lineage>
        <taxon>Bacteria</taxon>
        <taxon>Pseudomonadati</taxon>
        <taxon>Pseudomonadota</taxon>
        <taxon>Alphaproteobacteria</taxon>
        <taxon>Acetobacterales</taxon>
        <taxon>Acetobacteraceae</taxon>
        <taxon>Neoasaia</taxon>
    </lineage>
</organism>
<dbReference type="AlphaFoldDB" id="A0A1U9KRW7"/>
<dbReference type="Pfam" id="PF03992">
    <property type="entry name" value="ABM"/>
    <property type="match status" value="1"/>
</dbReference>
<dbReference type="Gene3D" id="3.30.70.100">
    <property type="match status" value="1"/>
</dbReference>
<protein>
    <submittedName>
        <fullName evidence="1">Antibiotic biosynthesis monooxygenase</fullName>
    </submittedName>
</protein>
<dbReference type="OrthoDB" id="9812754at2"/>
<dbReference type="PANTHER" id="PTHR33336:SF3">
    <property type="entry name" value="ABM DOMAIN-CONTAINING PROTEIN"/>
    <property type="match status" value="1"/>
</dbReference>
<evidence type="ECO:0000313" key="1">
    <source>
        <dbReference type="EMBL" id="AQS88502.1"/>
    </source>
</evidence>
<keyword evidence="1" id="KW-0503">Monooxygenase</keyword>
<dbReference type="PROSITE" id="PS51725">
    <property type="entry name" value="ABM"/>
    <property type="match status" value="1"/>
</dbReference>
<dbReference type="InterPro" id="IPR007138">
    <property type="entry name" value="ABM_dom"/>
</dbReference>